<accession>A0A6A1UQY2</accession>
<reference evidence="1 2" key="1">
    <citation type="journal article" date="2019" name="Plant Biotechnol. J.">
        <title>The red bayberry genome and genetic basis of sex determination.</title>
        <authorList>
            <person name="Jia H.M."/>
            <person name="Jia H.J."/>
            <person name="Cai Q.L."/>
            <person name="Wang Y."/>
            <person name="Zhao H.B."/>
            <person name="Yang W.F."/>
            <person name="Wang G.Y."/>
            <person name="Li Y.H."/>
            <person name="Zhan D.L."/>
            <person name="Shen Y.T."/>
            <person name="Niu Q.F."/>
            <person name="Chang L."/>
            <person name="Qiu J."/>
            <person name="Zhao L."/>
            <person name="Xie H.B."/>
            <person name="Fu W.Y."/>
            <person name="Jin J."/>
            <person name="Li X.W."/>
            <person name="Jiao Y."/>
            <person name="Zhou C.C."/>
            <person name="Tu T."/>
            <person name="Chai C.Y."/>
            <person name="Gao J.L."/>
            <person name="Fan L.J."/>
            <person name="van de Weg E."/>
            <person name="Wang J.Y."/>
            <person name="Gao Z.S."/>
        </authorList>
    </citation>
    <scope>NUCLEOTIDE SEQUENCE [LARGE SCALE GENOMIC DNA]</scope>
    <source>
        <tissue evidence="1">Leaves</tissue>
    </source>
</reference>
<keyword evidence="2" id="KW-1185">Reference proteome</keyword>
<dbReference type="InterPro" id="IPR004252">
    <property type="entry name" value="Probable_transposase_24"/>
</dbReference>
<organism evidence="1 2">
    <name type="scientific">Morella rubra</name>
    <name type="common">Chinese bayberry</name>
    <dbReference type="NCBI Taxonomy" id="262757"/>
    <lineage>
        <taxon>Eukaryota</taxon>
        <taxon>Viridiplantae</taxon>
        <taxon>Streptophyta</taxon>
        <taxon>Embryophyta</taxon>
        <taxon>Tracheophyta</taxon>
        <taxon>Spermatophyta</taxon>
        <taxon>Magnoliopsida</taxon>
        <taxon>eudicotyledons</taxon>
        <taxon>Gunneridae</taxon>
        <taxon>Pentapetalae</taxon>
        <taxon>rosids</taxon>
        <taxon>fabids</taxon>
        <taxon>Fagales</taxon>
        <taxon>Myricaceae</taxon>
        <taxon>Morella</taxon>
    </lineage>
</organism>
<comment type="caution">
    <text evidence="1">The sequence shown here is derived from an EMBL/GenBank/DDBJ whole genome shotgun (WGS) entry which is preliminary data.</text>
</comment>
<sequence>MASYCILGFCRVPPRVPYGFLFDMLESKSSTVEVGFLDLLRCSSRKARGATHMAEVWNLEEGEVIPTQFNDMGQPVGVEGGVFGQFTGSVPRVSNLIPLDVKDWRRVPMAAKEDCWNIMTERHFDEARTPQEVKSRAPSNVNLDQFYNLVDFWFSSTGRDRSQRGKQSRSLQTYLHTGGSRSFAHHAYEMEKEKQVAIDRAVLYKAVHSHFDGTPMNVDAAEKIRQIEEILCNESATSQPLSNLKRKAQSIGHLLTHMH</sequence>
<dbReference type="PANTHER" id="PTHR33144">
    <property type="entry name" value="OS10G0409366 PROTEIN-RELATED"/>
    <property type="match status" value="1"/>
</dbReference>
<name>A0A6A1UQY2_9ROSI</name>
<evidence type="ECO:0000313" key="2">
    <source>
        <dbReference type="Proteomes" id="UP000516437"/>
    </source>
</evidence>
<dbReference type="AlphaFoldDB" id="A0A6A1UQY2"/>
<protein>
    <submittedName>
        <fullName evidence="1">Uncharacterized protein</fullName>
    </submittedName>
</protein>
<dbReference type="Proteomes" id="UP000516437">
    <property type="component" value="Chromosome 8"/>
</dbReference>
<dbReference type="OrthoDB" id="1642123at2759"/>
<dbReference type="EMBL" id="RXIC02000026">
    <property type="protein sequence ID" value="KAB1202825.1"/>
    <property type="molecule type" value="Genomic_DNA"/>
</dbReference>
<gene>
    <name evidence="1" type="ORF">CJ030_MR8G024938</name>
</gene>
<proteinExistence type="predicted"/>
<evidence type="ECO:0000313" key="1">
    <source>
        <dbReference type="EMBL" id="KAB1202825.1"/>
    </source>
</evidence>
<dbReference type="Pfam" id="PF03004">
    <property type="entry name" value="Transposase_24"/>
    <property type="match status" value="1"/>
</dbReference>
<dbReference type="PANTHER" id="PTHR33144:SF46">
    <property type="entry name" value="OS04G0610000 PROTEIN"/>
    <property type="match status" value="1"/>
</dbReference>